<reference evidence="1" key="1">
    <citation type="journal article" date="2014" name="Int. J. Syst. Evol. Microbiol.">
        <title>Complete genome sequence of Corynebacterium casei LMG S-19264T (=DSM 44701T), isolated from a smear-ripened cheese.</title>
        <authorList>
            <consortium name="US DOE Joint Genome Institute (JGI-PGF)"/>
            <person name="Walter F."/>
            <person name="Albersmeier A."/>
            <person name="Kalinowski J."/>
            <person name="Ruckert C."/>
        </authorList>
    </citation>
    <scope>NUCLEOTIDE SEQUENCE</scope>
    <source>
        <strain evidence="1">JCM 4391</strain>
    </source>
</reference>
<dbReference type="EMBL" id="BMTP01000019">
    <property type="protein sequence ID" value="GGU61573.1"/>
    <property type="molecule type" value="Genomic_DNA"/>
</dbReference>
<name>A0A918M6Z5_9ACTN</name>
<keyword evidence="2" id="KW-1185">Reference proteome</keyword>
<organism evidence="1 2">
    <name type="scientific">Streptomyces lavendofoliae</name>
    <dbReference type="NCBI Taxonomy" id="67314"/>
    <lineage>
        <taxon>Bacteria</taxon>
        <taxon>Bacillati</taxon>
        <taxon>Actinomycetota</taxon>
        <taxon>Actinomycetes</taxon>
        <taxon>Kitasatosporales</taxon>
        <taxon>Streptomycetaceae</taxon>
        <taxon>Streptomyces</taxon>
    </lineage>
</organism>
<evidence type="ECO:0000313" key="2">
    <source>
        <dbReference type="Proteomes" id="UP000636661"/>
    </source>
</evidence>
<dbReference type="Pfam" id="PF19691">
    <property type="entry name" value="DUF6192"/>
    <property type="match status" value="1"/>
</dbReference>
<dbReference type="Proteomes" id="UP000636661">
    <property type="component" value="Unassembled WGS sequence"/>
</dbReference>
<accession>A0A918M6Z5</accession>
<dbReference type="AlphaFoldDB" id="A0A918M6Z5"/>
<proteinExistence type="predicted"/>
<sequence length="336" mass="38198">MTIMSDRIGNVTRQRYEQLVTQAKELIAQVARAQFTLGDMALEVEPMRAVGGSMPNGTDDLFTVTESLQMFADDIGVERRTVEDWRWTANRWPKARRKEGVSFTVHRILASVVDEDERWAAIEDAPFNPRTGARQWTPDGAKRVVGQRVERPVTVDEKVQAVADLTRDDEVAAQVAAGLFKRPEVAEHVTPADRMRVVTELTRDDSVAQKVTTDLLRRPTVARTVMRDDTARMLVNRAQFDNSEETRERIRETTPAVRKIEHTIEYLDLVGTCHGFVATLGRLVPRMRGQEFTDDERETVRRQIDRVRAAADWLEGAIDNGEFTLDEQLAQLLRGE</sequence>
<reference evidence="1" key="2">
    <citation type="submission" date="2020-09" db="EMBL/GenBank/DDBJ databases">
        <authorList>
            <person name="Sun Q."/>
            <person name="Ohkuma M."/>
        </authorList>
    </citation>
    <scope>NUCLEOTIDE SEQUENCE</scope>
    <source>
        <strain evidence="1">JCM 4391</strain>
    </source>
</reference>
<dbReference type="InterPro" id="IPR045683">
    <property type="entry name" value="DUF6192"/>
</dbReference>
<evidence type="ECO:0000313" key="1">
    <source>
        <dbReference type="EMBL" id="GGU61573.1"/>
    </source>
</evidence>
<comment type="caution">
    <text evidence="1">The sequence shown here is derived from an EMBL/GenBank/DDBJ whole genome shotgun (WGS) entry which is preliminary data.</text>
</comment>
<gene>
    <name evidence="1" type="ORF">GCM10010274_58120</name>
</gene>
<evidence type="ECO:0008006" key="3">
    <source>
        <dbReference type="Google" id="ProtNLM"/>
    </source>
</evidence>
<protein>
    <recommendedName>
        <fullName evidence="3">RacO protein</fullName>
    </recommendedName>
</protein>